<name>B8LM45_PICSI</name>
<dbReference type="EMBL" id="EF676844">
    <property type="protein sequence ID" value="ABR16725.1"/>
    <property type="molecule type" value="mRNA"/>
</dbReference>
<proteinExistence type="evidence at transcript level"/>
<reference evidence="1" key="1">
    <citation type="submission" date="2007-06" db="EMBL/GenBank/DDBJ databases">
        <title>Full length cDNA sequences from Sitka Spruce (Picea sitchensis).</title>
        <authorList>
            <person name="Ralph S.G."/>
            <person name="Chun H.E."/>
            <person name="Liao N."/>
            <person name="Ali J."/>
            <person name="Reid K."/>
            <person name="Kolosova N."/>
            <person name="Cooper N."/>
            <person name="Cullis C."/>
            <person name="Jancsik S."/>
            <person name="Moore R."/>
            <person name="Mayo M."/>
            <person name="Wagner S."/>
            <person name="Holt R.A."/>
            <person name="Jones S.J.M."/>
            <person name="Marra M.A."/>
            <person name="Ritland C.E."/>
            <person name="Ritland K."/>
            <person name="Bohlmann J."/>
        </authorList>
    </citation>
    <scope>NUCLEOTIDE SEQUENCE</scope>
    <source>
        <tissue evidence="1">Green portion of the leader tissue</tissue>
    </source>
</reference>
<organism evidence="1">
    <name type="scientific">Picea sitchensis</name>
    <name type="common">Sitka spruce</name>
    <name type="synonym">Pinus sitchensis</name>
    <dbReference type="NCBI Taxonomy" id="3332"/>
    <lineage>
        <taxon>Eukaryota</taxon>
        <taxon>Viridiplantae</taxon>
        <taxon>Streptophyta</taxon>
        <taxon>Embryophyta</taxon>
        <taxon>Tracheophyta</taxon>
        <taxon>Spermatophyta</taxon>
        <taxon>Pinopsida</taxon>
        <taxon>Pinidae</taxon>
        <taxon>Conifers I</taxon>
        <taxon>Pinales</taxon>
        <taxon>Pinaceae</taxon>
        <taxon>Picea</taxon>
    </lineage>
</organism>
<evidence type="ECO:0000313" key="1">
    <source>
        <dbReference type="EMBL" id="ABR16725.1"/>
    </source>
</evidence>
<dbReference type="AlphaFoldDB" id="B8LM45"/>
<accession>B8LM45</accession>
<protein>
    <submittedName>
        <fullName evidence="1">Uncharacterized protein</fullName>
    </submittedName>
</protein>
<sequence>MLSMSNTKRLEVRIKFLDIDRLGCCIFLSLCQLKCRSYVVLLLSSSQENQNIYNSHAN</sequence>